<dbReference type="OrthoDB" id="5903281at2"/>
<name>A0A2S7X1P8_9GAMM</name>
<keyword evidence="5" id="KW-1185">Reference proteome</keyword>
<evidence type="ECO:0008006" key="6">
    <source>
        <dbReference type="Google" id="ProtNLM"/>
    </source>
</evidence>
<organism evidence="3 4">
    <name type="scientific">Aliivibrio sifiae</name>
    <dbReference type="NCBI Taxonomy" id="566293"/>
    <lineage>
        <taxon>Bacteria</taxon>
        <taxon>Pseudomonadati</taxon>
        <taxon>Pseudomonadota</taxon>
        <taxon>Gammaproteobacteria</taxon>
        <taxon>Vibrionales</taxon>
        <taxon>Vibrionaceae</taxon>
        <taxon>Aliivibrio</taxon>
    </lineage>
</organism>
<dbReference type="RefSeq" id="WP_105064466.1">
    <property type="nucleotide sequence ID" value="NZ_BSOU01000014.1"/>
</dbReference>
<evidence type="ECO:0000256" key="1">
    <source>
        <dbReference type="SAM" id="Phobius"/>
    </source>
</evidence>
<proteinExistence type="predicted"/>
<dbReference type="EMBL" id="MSCP01000005">
    <property type="protein sequence ID" value="PQJ83542.1"/>
    <property type="molecule type" value="Genomic_DNA"/>
</dbReference>
<comment type="caution">
    <text evidence="3">The sequence shown here is derived from an EMBL/GenBank/DDBJ whole genome shotgun (WGS) entry which is preliminary data.</text>
</comment>
<dbReference type="Proteomes" id="UP000239273">
    <property type="component" value="Unassembled WGS sequence"/>
</dbReference>
<keyword evidence="1" id="KW-0812">Transmembrane</keyword>
<keyword evidence="1" id="KW-0472">Membrane</keyword>
<dbReference type="AlphaFoldDB" id="A0A2S7X1P8"/>
<reference evidence="2" key="1">
    <citation type="journal article" date="2014" name="Int. J. Syst. Evol. Microbiol.">
        <title>Complete genome of a new Firmicutes species belonging to the dominant human colonic microbiota ('Ruminococcus bicirculans') reveals two chromosomes and a selective capacity to utilize plant glucans.</title>
        <authorList>
            <consortium name="NISC Comparative Sequencing Program"/>
            <person name="Wegmann U."/>
            <person name="Louis P."/>
            <person name="Goesmann A."/>
            <person name="Henrissat B."/>
            <person name="Duncan S.H."/>
            <person name="Flint H.J."/>
        </authorList>
    </citation>
    <scope>NUCLEOTIDE SEQUENCE</scope>
    <source>
        <strain evidence="2">NBRC 105001</strain>
    </source>
</reference>
<sequence length="218" mass="24610">MNTKKKIGYSLMILAAIAMSGHLLLSSIDNQSKSKTHDTLALQRQVWEQQQTQNQTPKAHQKTPKETVIVLPITKETNDILDSLQQAYASDIKTRELKAKIEEKKASQTYDLIANPPKAPVEKKPVINVVPQFKTLSMTQGITVKSIFKRDDRVVAWVELEGQLIPIKKGARLNHLVVDDITKNAVIFNDNGQRITRYMAKPTIKRSDNEEEEVNGIN</sequence>
<dbReference type="EMBL" id="BSOU01000014">
    <property type="protein sequence ID" value="GLR76822.1"/>
    <property type="molecule type" value="Genomic_DNA"/>
</dbReference>
<gene>
    <name evidence="3" type="ORF">BTO23_20595</name>
    <name evidence="2" type="ORF">GCM10007855_36970</name>
</gene>
<evidence type="ECO:0000313" key="2">
    <source>
        <dbReference type="EMBL" id="GLR76822.1"/>
    </source>
</evidence>
<evidence type="ECO:0000313" key="4">
    <source>
        <dbReference type="Proteomes" id="UP000239273"/>
    </source>
</evidence>
<evidence type="ECO:0000313" key="5">
    <source>
        <dbReference type="Proteomes" id="UP001156660"/>
    </source>
</evidence>
<reference evidence="2" key="4">
    <citation type="submission" date="2023-01" db="EMBL/GenBank/DDBJ databases">
        <title>Draft genome sequence of Aliivibrio sifiae strain NBRC 105001.</title>
        <authorList>
            <person name="Sun Q."/>
            <person name="Mori K."/>
        </authorList>
    </citation>
    <scope>NUCLEOTIDE SEQUENCE</scope>
    <source>
        <strain evidence="2">NBRC 105001</strain>
    </source>
</reference>
<reference evidence="3 4" key="2">
    <citation type="submission" date="2016-12" db="EMBL/GenBank/DDBJ databases">
        <title>Diversity of luminous bacteria.</title>
        <authorList>
            <person name="Yoshizawa S."/>
            <person name="Kogure K."/>
        </authorList>
    </citation>
    <scope>NUCLEOTIDE SEQUENCE [LARGE SCALE GENOMIC DNA]</scope>
    <source>
        <strain evidence="3 4">NBRC 105001</strain>
    </source>
</reference>
<feature type="transmembrane region" description="Helical" evidence="1">
    <location>
        <begin position="7"/>
        <end position="25"/>
    </location>
</feature>
<reference evidence="5" key="3">
    <citation type="journal article" date="2019" name="Int. J. Syst. Evol. Microbiol.">
        <title>The Global Catalogue of Microorganisms (GCM) 10K type strain sequencing project: providing services to taxonomists for standard genome sequencing and annotation.</title>
        <authorList>
            <consortium name="The Broad Institute Genomics Platform"/>
            <consortium name="The Broad Institute Genome Sequencing Center for Infectious Disease"/>
            <person name="Wu L."/>
            <person name="Ma J."/>
        </authorList>
    </citation>
    <scope>NUCLEOTIDE SEQUENCE [LARGE SCALE GENOMIC DNA]</scope>
    <source>
        <strain evidence="5">NBRC 105001</strain>
    </source>
</reference>
<evidence type="ECO:0000313" key="3">
    <source>
        <dbReference type="EMBL" id="PQJ83542.1"/>
    </source>
</evidence>
<keyword evidence="1" id="KW-1133">Transmembrane helix</keyword>
<protein>
    <recommendedName>
        <fullName evidence="6">Type IV pilus biogenesis protein PilP</fullName>
    </recommendedName>
</protein>
<dbReference type="Proteomes" id="UP001156660">
    <property type="component" value="Unassembled WGS sequence"/>
</dbReference>
<accession>A0A2S7X1P8</accession>